<evidence type="ECO:0000313" key="2">
    <source>
        <dbReference type="Proteomes" id="UP000245699"/>
    </source>
</evidence>
<sequence>LVIASKSRKTTDKLQIIHIFYGSYFITEQMATELIYANLPPLNNNKVYKRRPSFYRMNFVRGSDWDFYIESVEVCLEILWILWKVLVIASKSRKTADINGNTRKSCGYYETSSVMDAHSFIGDSKQTKQPQ</sequence>
<name>A0A2T9Z607_9FUNG</name>
<dbReference type="AlphaFoldDB" id="A0A2T9Z607"/>
<dbReference type="EMBL" id="MBFT01000009">
    <property type="protein sequence ID" value="PVV00031.1"/>
    <property type="molecule type" value="Genomic_DNA"/>
</dbReference>
<feature type="non-terminal residue" evidence="1">
    <location>
        <position position="1"/>
    </location>
</feature>
<reference evidence="1 2" key="1">
    <citation type="journal article" date="2018" name="MBio">
        <title>Comparative Genomics Reveals the Core Gene Toolbox for the Fungus-Insect Symbiosis.</title>
        <authorList>
            <person name="Wang Y."/>
            <person name="Stata M."/>
            <person name="Wang W."/>
            <person name="Stajich J.E."/>
            <person name="White M.M."/>
            <person name="Moncalvo J.M."/>
        </authorList>
    </citation>
    <scope>NUCLEOTIDE SEQUENCE [LARGE SCALE GENOMIC DNA]</scope>
    <source>
        <strain evidence="1 2">AUS-77-4</strain>
    </source>
</reference>
<gene>
    <name evidence="1" type="ORF">BB559_000168</name>
</gene>
<keyword evidence="2" id="KW-1185">Reference proteome</keyword>
<proteinExistence type="predicted"/>
<protein>
    <submittedName>
        <fullName evidence="1">Uncharacterized protein</fullName>
    </submittedName>
</protein>
<organism evidence="1 2">
    <name type="scientific">Furculomyces boomerangus</name>
    <dbReference type="NCBI Taxonomy" id="61424"/>
    <lineage>
        <taxon>Eukaryota</taxon>
        <taxon>Fungi</taxon>
        <taxon>Fungi incertae sedis</taxon>
        <taxon>Zoopagomycota</taxon>
        <taxon>Kickxellomycotina</taxon>
        <taxon>Harpellomycetes</taxon>
        <taxon>Harpellales</taxon>
        <taxon>Harpellaceae</taxon>
        <taxon>Furculomyces</taxon>
    </lineage>
</organism>
<evidence type="ECO:0000313" key="1">
    <source>
        <dbReference type="EMBL" id="PVV00031.1"/>
    </source>
</evidence>
<accession>A0A2T9Z607</accession>
<comment type="caution">
    <text evidence="1">The sequence shown here is derived from an EMBL/GenBank/DDBJ whole genome shotgun (WGS) entry which is preliminary data.</text>
</comment>
<dbReference type="Proteomes" id="UP000245699">
    <property type="component" value="Unassembled WGS sequence"/>
</dbReference>